<protein>
    <recommendedName>
        <fullName evidence="4">OmpW family protein</fullName>
    </recommendedName>
</protein>
<dbReference type="InterPro" id="IPR005618">
    <property type="entry name" value="OMPW"/>
</dbReference>
<reference evidence="2 3" key="1">
    <citation type="submission" date="2013-09" db="EMBL/GenBank/DDBJ databases">
        <title>Genome sequencing of Arenimonas composti.</title>
        <authorList>
            <person name="Chen F."/>
            <person name="Wang G."/>
        </authorList>
    </citation>
    <scope>NUCLEOTIDE SEQUENCE [LARGE SCALE GENOMIC DNA]</scope>
    <source>
        <strain evidence="2 3">TR7-09</strain>
    </source>
</reference>
<dbReference type="OrthoDB" id="9807574at2"/>
<dbReference type="PANTHER" id="PTHR36920:SF1">
    <property type="entry name" value="OUTER MEMBRANE PROTEIN W"/>
    <property type="match status" value="1"/>
</dbReference>
<dbReference type="RefSeq" id="WP_026816927.1">
    <property type="nucleotide sequence ID" value="NZ_AUFF01000003.1"/>
</dbReference>
<dbReference type="AlphaFoldDB" id="A0A091BYD4"/>
<keyword evidence="3" id="KW-1185">Reference proteome</keyword>
<feature type="chain" id="PRO_5001871687" description="OmpW family protein" evidence="1">
    <location>
        <begin position="25"/>
        <end position="206"/>
    </location>
</feature>
<comment type="caution">
    <text evidence="2">The sequence shown here is derived from an EMBL/GenBank/DDBJ whole genome shotgun (WGS) entry which is preliminary data.</text>
</comment>
<keyword evidence="1" id="KW-0732">Signal</keyword>
<dbReference type="Gene3D" id="2.40.160.20">
    <property type="match status" value="1"/>
</dbReference>
<dbReference type="GO" id="GO:0055085">
    <property type="term" value="P:transmembrane transport"/>
    <property type="evidence" value="ECO:0007669"/>
    <property type="project" value="TreeGrafter"/>
</dbReference>
<dbReference type="Pfam" id="PF03922">
    <property type="entry name" value="OmpW"/>
    <property type="match status" value="1"/>
</dbReference>
<sequence>MHVSKLLAPLACAAALAFAAPAHAQDAGDWTFSVGAGLVAPKSGNGSLAGGALAADVGDDWRPTVTAEYWFSRNWGLEILAATPFEHDIRLNGALAGATKHLPPTVSLQYHFDGEKVRPFIGLGLNYTVFFDEDTRGPLNGAELELDASFGLAAHAGLDFAVGEDKWVRVDARWIDIHTDVSVNGADVGSVTIDPMVYGVSFVWAF</sequence>
<feature type="signal peptide" evidence="1">
    <location>
        <begin position="1"/>
        <end position="24"/>
    </location>
</feature>
<organism evidence="2 3">
    <name type="scientific">Arenimonas composti TR7-09 = DSM 18010</name>
    <dbReference type="NCBI Taxonomy" id="1121013"/>
    <lineage>
        <taxon>Bacteria</taxon>
        <taxon>Pseudomonadati</taxon>
        <taxon>Pseudomonadota</taxon>
        <taxon>Gammaproteobacteria</taxon>
        <taxon>Lysobacterales</taxon>
        <taxon>Lysobacteraceae</taxon>
        <taxon>Arenimonas</taxon>
    </lineage>
</organism>
<proteinExistence type="predicted"/>
<dbReference type="STRING" id="1121013.GCA_000426365_01666"/>
<evidence type="ECO:0000313" key="3">
    <source>
        <dbReference type="Proteomes" id="UP000029391"/>
    </source>
</evidence>
<dbReference type="PANTHER" id="PTHR36920">
    <property type="match status" value="1"/>
</dbReference>
<accession>A0A091BYD4</accession>
<evidence type="ECO:0000256" key="1">
    <source>
        <dbReference type="SAM" id="SignalP"/>
    </source>
</evidence>
<evidence type="ECO:0008006" key="4">
    <source>
        <dbReference type="Google" id="ProtNLM"/>
    </source>
</evidence>
<dbReference type="Proteomes" id="UP000029391">
    <property type="component" value="Unassembled WGS sequence"/>
</dbReference>
<dbReference type="eggNOG" id="COG3047">
    <property type="taxonomic scope" value="Bacteria"/>
</dbReference>
<dbReference type="SUPFAM" id="SSF56925">
    <property type="entry name" value="OMPA-like"/>
    <property type="match status" value="1"/>
</dbReference>
<dbReference type="GO" id="GO:0019867">
    <property type="term" value="C:outer membrane"/>
    <property type="evidence" value="ECO:0007669"/>
    <property type="project" value="InterPro"/>
</dbReference>
<dbReference type="InterPro" id="IPR011250">
    <property type="entry name" value="OMP/PagP_B-barrel"/>
</dbReference>
<evidence type="ECO:0000313" key="2">
    <source>
        <dbReference type="EMBL" id="KFN49350.1"/>
    </source>
</evidence>
<gene>
    <name evidence="2" type="ORF">P873_11295</name>
</gene>
<dbReference type="EMBL" id="AWXU01000037">
    <property type="protein sequence ID" value="KFN49350.1"/>
    <property type="molecule type" value="Genomic_DNA"/>
</dbReference>
<name>A0A091BYD4_9GAMM</name>